<sequence length="75" mass="8514">MNTLSMTPPPSSALKIIQSQLLTATPLTVGYWDCSIIIRVVPRRTYPTEIVYTIKASMTAVRERDCYHVTERSKI</sequence>
<protein>
    <submittedName>
        <fullName evidence="1">Uncharacterized protein</fullName>
    </submittedName>
</protein>
<gene>
    <name evidence="1" type="ORF">XELAEV_18007423mg</name>
</gene>
<accession>A0A974I507</accession>
<evidence type="ECO:0000313" key="1">
    <source>
        <dbReference type="EMBL" id="OCU01631.1"/>
    </source>
</evidence>
<dbReference type="Proteomes" id="UP000694892">
    <property type="component" value="Chromosome 1L"/>
</dbReference>
<dbReference type="AlphaFoldDB" id="A0A974I507"/>
<proteinExistence type="predicted"/>
<reference evidence="2" key="1">
    <citation type="journal article" date="2016" name="Nature">
        <title>Genome evolution in the allotetraploid frog Xenopus laevis.</title>
        <authorList>
            <person name="Session A.M."/>
            <person name="Uno Y."/>
            <person name="Kwon T."/>
            <person name="Chapman J.A."/>
            <person name="Toyoda A."/>
            <person name="Takahashi S."/>
            <person name="Fukui A."/>
            <person name="Hikosaka A."/>
            <person name="Suzuki A."/>
            <person name="Kondo M."/>
            <person name="van Heeringen S.J."/>
            <person name="Quigley I."/>
            <person name="Heinz S."/>
            <person name="Ogino H."/>
            <person name="Ochi H."/>
            <person name="Hellsten U."/>
            <person name="Lyons J.B."/>
            <person name="Simakov O."/>
            <person name="Putnam N."/>
            <person name="Stites J."/>
            <person name="Kuroki Y."/>
            <person name="Tanaka T."/>
            <person name="Michiue T."/>
            <person name="Watanabe M."/>
            <person name="Bogdanovic O."/>
            <person name="Lister R."/>
            <person name="Georgiou G."/>
            <person name="Paranjpe S.S."/>
            <person name="van Kruijsbergen I."/>
            <person name="Shu S."/>
            <person name="Carlson J."/>
            <person name="Kinoshita T."/>
            <person name="Ohta Y."/>
            <person name="Mawaribuchi S."/>
            <person name="Jenkins J."/>
            <person name="Grimwood J."/>
            <person name="Schmutz J."/>
            <person name="Mitros T."/>
            <person name="Mozaffari S.V."/>
            <person name="Suzuki Y."/>
            <person name="Haramoto Y."/>
            <person name="Yamamoto T.S."/>
            <person name="Takagi C."/>
            <person name="Heald R."/>
            <person name="Miller K."/>
            <person name="Haudenschild C."/>
            <person name="Kitzman J."/>
            <person name="Nakayama T."/>
            <person name="Izutsu Y."/>
            <person name="Robert J."/>
            <person name="Fortriede J."/>
            <person name="Burns K."/>
            <person name="Lotay V."/>
            <person name="Karimi K."/>
            <person name="Yasuoka Y."/>
            <person name="Dichmann D.S."/>
            <person name="Flajnik M.F."/>
            <person name="Houston D.W."/>
            <person name="Shendure J."/>
            <person name="DuPasquier L."/>
            <person name="Vize P.D."/>
            <person name="Zorn A.M."/>
            <person name="Ito M."/>
            <person name="Marcotte E.M."/>
            <person name="Wallingford J.B."/>
            <person name="Ito Y."/>
            <person name="Asashima M."/>
            <person name="Ueno N."/>
            <person name="Matsuda Y."/>
            <person name="Veenstra G.J."/>
            <person name="Fujiyama A."/>
            <person name="Harland R.M."/>
            <person name="Taira M."/>
            <person name="Rokhsar D.S."/>
        </authorList>
    </citation>
    <scope>NUCLEOTIDE SEQUENCE [LARGE SCALE GENOMIC DNA]</scope>
    <source>
        <strain evidence="2">J</strain>
    </source>
</reference>
<organism evidence="1 2">
    <name type="scientific">Xenopus laevis</name>
    <name type="common">African clawed frog</name>
    <dbReference type="NCBI Taxonomy" id="8355"/>
    <lineage>
        <taxon>Eukaryota</taxon>
        <taxon>Metazoa</taxon>
        <taxon>Chordata</taxon>
        <taxon>Craniata</taxon>
        <taxon>Vertebrata</taxon>
        <taxon>Euteleostomi</taxon>
        <taxon>Amphibia</taxon>
        <taxon>Batrachia</taxon>
        <taxon>Anura</taxon>
        <taxon>Pipoidea</taxon>
        <taxon>Pipidae</taxon>
        <taxon>Xenopodinae</taxon>
        <taxon>Xenopus</taxon>
        <taxon>Xenopus</taxon>
    </lineage>
</organism>
<dbReference type="EMBL" id="CM004466">
    <property type="protein sequence ID" value="OCU01631.1"/>
    <property type="molecule type" value="Genomic_DNA"/>
</dbReference>
<name>A0A974I507_XENLA</name>
<evidence type="ECO:0000313" key="2">
    <source>
        <dbReference type="Proteomes" id="UP000694892"/>
    </source>
</evidence>